<dbReference type="Gene3D" id="3.20.20.140">
    <property type="entry name" value="Metal-dependent hydrolases"/>
    <property type="match status" value="1"/>
</dbReference>
<dbReference type="GO" id="GO:0016831">
    <property type="term" value="F:carboxy-lyase activity"/>
    <property type="evidence" value="ECO:0007669"/>
    <property type="project" value="InterPro"/>
</dbReference>
<dbReference type="EMBL" id="JACEGA010000001">
    <property type="protein sequence ID" value="MBB2181657.1"/>
    <property type="molecule type" value="Genomic_DNA"/>
</dbReference>
<sequence>MVIDFHTHIFPDQIAERTIQKLEEVGGIKAFTDGTLNGLKRSMKENHITMSVVLPVVTKPAQFESVNNYAAEINGQEGIISFGGIHPESEDYQEKLSMIKELRLPGIKLHPDYQKTYVDDPGMVRIIQYACKLGLIVVIHAGVDIGLPDPVHCTPQRAANMLSQIDCPNAKLVLAHTGGFDLWDEVEEYIVGKNVWIDISYSLGMIADEQFERIVKNHGADRTLFATDSPWGSQYDTLMHLKKLNFTEEEMECISYRNALELLKEEKGCKKD</sequence>
<keyword evidence="1" id="KW-0456">Lyase</keyword>
<dbReference type="GO" id="GO:0019748">
    <property type="term" value="P:secondary metabolic process"/>
    <property type="evidence" value="ECO:0007669"/>
    <property type="project" value="TreeGrafter"/>
</dbReference>
<dbReference type="Pfam" id="PF04909">
    <property type="entry name" value="Amidohydro_2"/>
    <property type="match status" value="1"/>
</dbReference>
<organism evidence="3 4">
    <name type="scientific">Variimorphobacter saccharofermentans</name>
    <dbReference type="NCBI Taxonomy" id="2755051"/>
    <lineage>
        <taxon>Bacteria</taxon>
        <taxon>Bacillati</taxon>
        <taxon>Bacillota</taxon>
        <taxon>Clostridia</taxon>
        <taxon>Lachnospirales</taxon>
        <taxon>Lachnospiraceae</taxon>
        <taxon>Variimorphobacter</taxon>
    </lineage>
</organism>
<dbReference type="SUPFAM" id="SSF51556">
    <property type="entry name" value="Metallo-dependent hydrolases"/>
    <property type="match status" value="1"/>
</dbReference>
<keyword evidence="4" id="KW-1185">Reference proteome</keyword>
<feature type="domain" description="Amidohydrolase-related" evidence="2">
    <location>
        <begin position="3"/>
        <end position="263"/>
    </location>
</feature>
<dbReference type="CDD" id="cd01292">
    <property type="entry name" value="metallo-dependent_hydrolases"/>
    <property type="match status" value="1"/>
</dbReference>
<reference evidence="3 4" key="1">
    <citation type="submission" date="2020-07" db="EMBL/GenBank/DDBJ databases">
        <title>Characterization and genome sequencing of isolate MD1, a novel member within the family Lachnospiraceae.</title>
        <authorList>
            <person name="Rettenmaier R."/>
            <person name="Di Bello L."/>
            <person name="Zinser C."/>
            <person name="Scheitz K."/>
            <person name="Liebl W."/>
            <person name="Zverlov V."/>
        </authorList>
    </citation>
    <scope>NUCLEOTIDE SEQUENCE [LARGE SCALE GENOMIC DNA]</scope>
    <source>
        <strain evidence="3 4">MD1</strain>
    </source>
</reference>
<dbReference type="GO" id="GO:0005737">
    <property type="term" value="C:cytoplasm"/>
    <property type="evidence" value="ECO:0007669"/>
    <property type="project" value="TreeGrafter"/>
</dbReference>
<dbReference type="PANTHER" id="PTHR21240">
    <property type="entry name" value="2-AMINO-3-CARBOXYLMUCONATE-6-SEMIALDEHYDE DECARBOXYLASE"/>
    <property type="match status" value="1"/>
</dbReference>
<dbReference type="InterPro" id="IPR032465">
    <property type="entry name" value="ACMSD"/>
</dbReference>
<proteinExistence type="predicted"/>
<dbReference type="Proteomes" id="UP000574276">
    <property type="component" value="Unassembled WGS sequence"/>
</dbReference>
<dbReference type="PANTHER" id="PTHR21240:SF28">
    <property type="entry name" value="ISO-OROTATE DECARBOXYLASE (EUROFUNG)"/>
    <property type="match status" value="1"/>
</dbReference>
<name>A0A839JWP3_9FIRM</name>
<evidence type="ECO:0000259" key="2">
    <source>
        <dbReference type="Pfam" id="PF04909"/>
    </source>
</evidence>
<comment type="caution">
    <text evidence="3">The sequence shown here is derived from an EMBL/GenBank/DDBJ whole genome shotgun (WGS) entry which is preliminary data.</text>
</comment>
<dbReference type="RefSeq" id="WP_228351426.1">
    <property type="nucleotide sequence ID" value="NZ_JACEGA010000001.1"/>
</dbReference>
<dbReference type="GO" id="GO:0016787">
    <property type="term" value="F:hydrolase activity"/>
    <property type="evidence" value="ECO:0007669"/>
    <property type="project" value="UniProtKB-KW"/>
</dbReference>
<accession>A0A839JWP3</accession>
<protein>
    <submittedName>
        <fullName evidence="3">Amidohydrolase family protein</fullName>
    </submittedName>
</protein>
<evidence type="ECO:0000313" key="3">
    <source>
        <dbReference type="EMBL" id="MBB2181657.1"/>
    </source>
</evidence>
<evidence type="ECO:0000256" key="1">
    <source>
        <dbReference type="ARBA" id="ARBA00023239"/>
    </source>
</evidence>
<dbReference type="InterPro" id="IPR006680">
    <property type="entry name" value="Amidohydro-rel"/>
</dbReference>
<evidence type="ECO:0000313" key="4">
    <source>
        <dbReference type="Proteomes" id="UP000574276"/>
    </source>
</evidence>
<gene>
    <name evidence="3" type="ORF">H0486_02040</name>
</gene>
<dbReference type="AlphaFoldDB" id="A0A839JWP3"/>
<dbReference type="InterPro" id="IPR032466">
    <property type="entry name" value="Metal_Hydrolase"/>
</dbReference>
<keyword evidence="3" id="KW-0378">Hydrolase</keyword>